<organism evidence="7 8">
    <name type="scientific">Methylomonas subterranea</name>
    <dbReference type="NCBI Taxonomy" id="2952225"/>
    <lineage>
        <taxon>Bacteria</taxon>
        <taxon>Pseudomonadati</taxon>
        <taxon>Pseudomonadota</taxon>
        <taxon>Gammaproteobacteria</taxon>
        <taxon>Methylococcales</taxon>
        <taxon>Methylococcaceae</taxon>
        <taxon>Methylomonas</taxon>
    </lineage>
</organism>
<evidence type="ECO:0000256" key="3">
    <source>
        <dbReference type="ARBA" id="ARBA00022763"/>
    </source>
</evidence>
<proteinExistence type="inferred from homology"/>
<dbReference type="GO" id="GO:0004519">
    <property type="term" value="F:endonuclease activity"/>
    <property type="evidence" value="ECO:0007669"/>
    <property type="project" value="UniProtKB-KW"/>
</dbReference>
<sequence>MDIYTKEKRSEVMSKVRSKNTNPELIVRQLIYGMGYRYRLHVASLPGKPDIVMSKRRKIIEVRGCFWHAHEGCKHATLPKTRADFWATKIACNRERDKKNLDCLNESGWDVLIVWQCELKNLDILKSKLKKFIDSE</sequence>
<evidence type="ECO:0000256" key="4">
    <source>
        <dbReference type="ARBA" id="ARBA00022801"/>
    </source>
</evidence>
<dbReference type="PIRSF" id="PIRSF018267">
    <property type="entry name" value="VSR_endonuc"/>
    <property type="match status" value="1"/>
</dbReference>
<dbReference type="CDD" id="cd00221">
    <property type="entry name" value="Vsr"/>
    <property type="match status" value="1"/>
</dbReference>
<name>A0ABT1TCA6_9GAMM</name>
<evidence type="ECO:0000313" key="8">
    <source>
        <dbReference type="Proteomes" id="UP001524499"/>
    </source>
</evidence>
<keyword evidence="5 6" id="KW-0234">DNA repair</keyword>
<dbReference type="EMBL" id="JANIBJ010000003">
    <property type="protein sequence ID" value="MCQ8102924.1"/>
    <property type="molecule type" value="Genomic_DNA"/>
</dbReference>
<keyword evidence="4 6" id="KW-0378">Hydrolase</keyword>
<keyword evidence="1 6" id="KW-0540">Nuclease</keyword>
<keyword evidence="8" id="KW-1185">Reference proteome</keyword>
<evidence type="ECO:0000256" key="5">
    <source>
        <dbReference type="ARBA" id="ARBA00023204"/>
    </source>
</evidence>
<keyword evidence="2 6" id="KW-0255">Endonuclease</keyword>
<protein>
    <recommendedName>
        <fullName evidence="6">Very short patch repair endonuclease</fullName>
        <ecNumber evidence="6">3.1.-.-</ecNumber>
    </recommendedName>
</protein>
<evidence type="ECO:0000256" key="6">
    <source>
        <dbReference type="PIRNR" id="PIRNR018267"/>
    </source>
</evidence>
<comment type="function">
    <text evidence="6">May nick specific sequences that contain T:G mispairs resulting from m5C-deamination.</text>
</comment>
<dbReference type="RefSeq" id="WP_256600558.1">
    <property type="nucleotide sequence ID" value="NZ_JANIBJ010000003.1"/>
</dbReference>
<dbReference type="NCBIfam" id="TIGR00632">
    <property type="entry name" value="vsr"/>
    <property type="match status" value="1"/>
</dbReference>
<reference evidence="7 8" key="1">
    <citation type="submission" date="2022-07" db="EMBL/GenBank/DDBJ databases">
        <title>Methylomonas rivi sp. nov., Methylomonas rosea sp. nov., Methylomonas aureus sp. nov. and Methylomonas subterranea sp. nov., four novel methanotrophs isolated from a freshwater creek and the deep terrestrial subsurface.</title>
        <authorList>
            <person name="Abin C."/>
            <person name="Sankaranarayanan K."/>
            <person name="Garner C."/>
            <person name="Sindelar R."/>
            <person name="Kotary K."/>
            <person name="Garner R."/>
            <person name="Barclay S."/>
            <person name="Lawson P."/>
            <person name="Krumholz L."/>
        </authorList>
    </citation>
    <scope>NUCLEOTIDE SEQUENCE [LARGE SCALE GENOMIC DNA]</scope>
    <source>
        <strain evidence="7 8">SURF-2</strain>
    </source>
</reference>
<comment type="similarity">
    <text evidence="6">Belongs to the vsr family.</text>
</comment>
<evidence type="ECO:0000313" key="7">
    <source>
        <dbReference type="EMBL" id="MCQ8102924.1"/>
    </source>
</evidence>
<evidence type="ECO:0000256" key="2">
    <source>
        <dbReference type="ARBA" id="ARBA00022759"/>
    </source>
</evidence>
<evidence type="ECO:0000256" key="1">
    <source>
        <dbReference type="ARBA" id="ARBA00022722"/>
    </source>
</evidence>
<accession>A0ABT1TCA6</accession>
<dbReference type="InterPro" id="IPR011335">
    <property type="entry name" value="Restrct_endonuc-II-like"/>
</dbReference>
<dbReference type="Pfam" id="PF03852">
    <property type="entry name" value="Vsr"/>
    <property type="match status" value="1"/>
</dbReference>
<dbReference type="Gene3D" id="3.40.960.10">
    <property type="entry name" value="VSR Endonuclease"/>
    <property type="match status" value="1"/>
</dbReference>
<dbReference type="Proteomes" id="UP001524499">
    <property type="component" value="Unassembled WGS sequence"/>
</dbReference>
<dbReference type="SUPFAM" id="SSF52980">
    <property type="entry name" value="Restriction endonuclease-like"/>
    <property type="match status" value="1"/>
</dbReference>
<dbReference type="EC" id="3.1.-.-" evidence="6"/>
<dbReference type="InterPro" id="IPR004603">
    <property type="entry name" value="DNA_mismatch_endonuc_vsr"/>
</dbReference>
<comment type="caution">
    <text evidence="7">The sequence shown here is derived from an EMBL/GenBank/DDBJ whole genome shotgun (WGS) entry which is preliminary data.</text>
</comment>
<gene>
    <name evidence="7" type="ORF">NP590_02300</name>
</gene>
<keyword evidence="3 6" id="KW-0227">DNA damage</keyword>